<comment type="subcellular location">
    <subcellularLocation>
        <location evidence="1">Cell membrane</location>
        <topology evidence="1">Multi-pass membrane protein</topology>
    </subcellularLocation>
</comment>
<keyword evidence="2" id="KW-1003">Cell membrane</keyword>
<feature type="transmembrane region" description="Helical" evidence="8">
    <location>
        <begin position="240"/>
        <end position="263"/>
    </location>
</feature>
<dbReference type="AlphaFoldDB" id="A0A2T0SR93"/>
<evidence type="ECO:0000256" key="3">
    <source>
        <dbReference type="ARBA" id="ARBA00022679"/>
    </source>
</evidence>
<dbReference type="OrthoDB" id="1070018at2"/>
<keyword evidence="5 8" id="KW-1133">Transmembrane helix</keyword>
<evidence type="ECO:0000256" key="2">
    <source>
        <dbReference type="ARBA" id="ARBA00022475"/>
    </source>
</evidence>
<dbReference type="InterPro" id="IPR018584">
    <property type="entry name" value="GT87"/>
</dbReference>
<evidence type="ECO:0000313" key="10">
    <source>
        <dbReference type="Proteomes" id="UP000238375"/>
    </source>
</evidence>
<feature type="transmembrane region" description="Helical" evidence="8">
    <location>
        <begin position="352"/>
        <end position="372"/>
    </location>
</feature>
<dbReference type="Proteomes" id="UP000238375">
    <property type="component" value="Unassembled WGS sequence"/>
</dbReference>
<keyword evidence="6 8" id="KW-0472">Membrane</keyword>
<evidence type="ECO:0000256" key="7">
    <source>
        <dbReference type="ARBA" id="ARBA00024033"/>
    </source>
</evidence>
<keyword evidence="3" id="KW-0808">Transferase</keyword>
<protein>
    <submittedName>
        <fullName evidence="9">Uncharacterized protein DUF2029</fullName>
    </submittedName>
</protein>
<keyword evidence="4 8" id="KW-0812">Transmembrane</keyword>
<feature type="transmembrane region" description="Helical" evidence="8">
    <location>
        <begin position="83"/>
        <end position="106"/>
    </location>
</feature>
<feature type="transmembrane region" description="Helical" evidence="8">
    <location>
        <begin position="12"/>
        <end position="33"/>
    </location>
</feature>
<accession>A0A2T0SR93</accession>
<keyword evidence="10" id="KW-1185">Reference proteome</keyword>
<feature type="transmembrane region" description="Helical" evidence="8">
    <location>
        <begin position="188"/>
        <end position="207"/>
    </location>
</feature>
<feature type="transmembrane region" description="Helical" evidence="8">
    <location>
        <begin position="156"/>
        <end position="181"/>
    </location>
</feature>
<name>A0A2T0SR93_9BACT</name>
<comment type="caution">
    <text evidence="9">The sequence shown here is derived from an EMBL/GenBank/DDBJ whole genome shotgun (WGS) entry which is preliminary data.</text>
</comment>
<evidence type="ECO:0000256" key="8">
    <source>
        <dbReference type="SAM" id="Phobius"/>
    </source>
</evidence>
<feature type="transmembrane region" description="Helical" evidence="8">
    <location>
        <begin position="298"/>
        <end position="314"/>
    </location>
</feature>
<sequence length="400" mass="45919">MIDFFKKPLFSDFRFIFAVYFVLTLFASVRIVFWEGSNNYSIFYYSLEHLINNQSLYAEYPQQYSDHYHYAPTFAALFSPIFALPYSVGLFLWHFLFTGVWVYAIYKLPLTHQQKVFAYWFGVQELFTSLVNSQTNPMIAALSVFAFLSFEKKQPFWAAFFIMLGFNVKIYSLVAAGLFILYPQKLKFLASMVLWTIVLAVLPLLFATPAELYHQYELWVTQLMIKSDGDIWANTSIHRLIHLSISPTVPTAAIIGVGVVIFCTTYLRTSRYREYTYRILMLASVLIFQVIFNPVAESPTYITAITGVVCWWVVSPRTTLDRVLLISCFVLTVLSPTDIFPPYLRKTFVLPYALKALPCVLIWFRIVWLMLLPAPPTVTDQSVHLQPGHGGTLGTSTAVN</sequence>
<dbReference type="GO" id="GO:0005886">
    <property type="term" value="C:plasma membrane"/>
    <property type="evidence" value="ECO:0007669"/>
    <property type="project" value="UniProtKB-SubCell"/>
</dbReference>
<feature type="transmembrane region" description="Helical" evidence="8">
    <location>
        <begin position="275"/>
        <end position="292"/>
    </location>
</feature>
<evidence type="ECO:0000256" key="5">
    <source>
        <dbReference type="ARBA" id="ARBA00022989"/>
    </source>
</evidence>
<organism evidence="9 10">
    <name type="scientific">Spirosoma oryzae</name>
    <dbReference type="NCBI Taxonomy" id="1469603"/>
    <lineage>
        <taxon>Bacteria</taxon>
        <taxon>Pseudomonadati</taxon>
        <taxon>Bacteroidota</taxon>
        <taxon>Cytophagia</taxon>
        <taxon>Cytophagales</taxon>
        <taxon>Cytophagaceae</taxon>
        <taxon>Spirosoma</taxon>
    </lineage>
</organism>
<evidence type="ECO:0000313" key="9">
    <source>
        <dbReference type="EMBL" id="PRY35927.1"/>
    </source>
</evidence>
<evidence type="ECO:0000256" key="4">
    <source>
        <dbReference type="ARBA" id="ARBA00022692"/>
    </source>
</evidence>
<dbReference type="EMBL" id="PVTE01000013">
    <property type="protein sequence ID" value="PRY35927.1"/>
    <property type="molecule type" value="Genomic_DNA"/>
</dbReference>
<feature type="transmembrane region" description="Helical" evidence="8">
    <location>
        <begin position="323"/>
        <end position="340"/>
    </location>
</feature>
<proteinExistence type="inferred from homology"/>
<reference evidence="9 10" key="1">
    <citation type="submission" date="2018-03" db="EMBL/GenBank/DDBJ databases">
        <title>Genomic Encyclopedia of Archaeal and Bacterial Type Strains, Phase II (KMG-II): from individual species to whole genera.</title>
        <authorList>
            <person name="Goeker M."/>
        </authorList>
    </citation>
    <scope>NUCLEOTIDE SEQUENCE [LARGE SCALE GENOMIC DNA]</scope>
    <source>
        <strain evidence="9 10">DSM 28354</strain>
    </source>
</reference>
<dbReference type="GO" id="GO:0016758">
    <property type="term" value="F:hexosyltransferase activity"/>
    <property type="evidence" value="ECO:0007669"/>
    <property type="project" value="InterPro"/>
</dbReference>
<comment type="similarity">
    <text evidence="7">Belongs to the glycosyltransferase 87 family.</text>
</comment>
<gene>
    <name evidence="9" type="ORF">CLV58_11355</name>
</gene>
<evidence type="ECO:0000256" key="6">
    <source>
        <dbReference type="ARBA" id="ARBA00023136"/>
    </source>
</evidence>
<dbReference type="RefSeq" id="WP_106138834.1">
    <property type="nucleotide sequence ID" value="NZ_PVTE01000013.1"/>
</dbReference>
<dbReference type="Pfam" id="PF09594">
    <property type="entry name" value="GT87"/>
    <property type="match status" value="1"/>
</dbReference>
<evidence type="ECO:0000256" key="1">
    <source>
        <dbReference type="ARBA" id="ARBA00004651"/>
    </source>
</evidence>